<feature type="transmembrane region" description="Helical" evidence="1">
    <location>
        <begin position="16"/>
        <end position="36"/>
    </location>
</feature>
<dbReference type="Proteomes" id="UP000228500">
    <property type="component" value="Unassembled WGS sequence"/>
</dbReference>
<gene>
    <name evidence="2" type="ORF">COZ40_00665</name>
</gene>
<reference evidence="3" key="1">
    <citation type="submission" date="2017-09" db="EMBL/GenBank/DDBJ databases">
        <title>Depth-based differentiation of microbial function through sediment-hosted aquifers and enrichment of novel symbionts in the deep terrestrial subsurface.</title>
        <authorList>
            <person name="Probst A.J."/>
            <person name="Ladd B."/>
            <person name="Jarett J.K."/>
            <person name="Geller-Mcgrath D.E."/>
            <person name="Sieber C.M.K."/>
            <person name="Emerson J.B."/>
            <person name="Anantharaman K."/>
            <person name="Thomas B.C."/>
            <person name="Malmstrom R."/>
            <person name="Stieglmeier M."/>
            <person name="Klingl A."/>
            <person name="Woyke T."/>
            <person name="Ryan C.M."/>
            <person name="Banfield J.F."/>
        </authorList>
    </citation>
    <scope>NUCLEOTIDE SEQUENCE [LARGE SCALE GENOMIC DNA]</scope>
</reference>
<evidence type="ECO:0000256" key="1">
    <source>
        <dbReference type="SAM" id="Phobius"/>
    </source>
</evidence>
<name>A0A2M7LLJ4_9BACT</name>
<organism evidence="2 3">
    <name type="scientific">Candidatus Roizmanbacteria bacterium CG_4_10_14_3_um_filter_39_13</name>
    <dbReference type="NCBI Taxonomy" id="1974831"/>
    <lineage>
        <taxon>Bacteria</taxon>
        <taxon>Candidatus Roizmaniibacteriota</taxon>
    </lineage>
</organism>
<evidence type="ECO:0000313" key="3">
    <source>
        <dbReference type="Proteomes" id="UP000228500"/>
    </source>
</evidence>
<keyword evidence="1" id="KW-1133">Transmembrane helix</keyword>
<dbReference type="EMBL" id="PFJH01000027">
    <property type="protein sequence ID" value="PIX68931.1"/>
    <property type="molecule type" value="Genomic_DNA"/>
</dbReference>
<protein>
    <submittedName>
        <fullName evidence="2">Uncharacterized protein</fullName>
    </submittedName>
</protein>
<keyword evidence="1" id="KW-0812">Transmembrane</keyword>
<comment type="caution">
    <text evidence="2">The sequence shown here is derived from an EMBL/GenBank/DDBJ whole genome shotgun (WGS) entry which is preliminary data.</text>
</comment>
<proteinExistence type="predicted"/>
<sequence length="153" mass="16738">MHLPKELTTVTPLSKSVALLMFISLPIITFFFGMSYQSAITNQNNIQSPRLSISPTPEPVASTIEAKMCHDGSVVGRVPPNCEFEECPSVDNSTTQTFCGGIAGKKCPSGYYCKYEGTYPDAGGACLKDKTAPSFIYNGFQLFNFLLKRLTIF</sequence>
<dbReference type="AlphaFoldDB" id="A0A2M7LLJ4"/>
<keyword evidence="1" id="KW-0472">Membrane</keyword>
<evidence type="ECO:0000313" key="2">
    <source>
        <dbReference type="EMBL" id="PIX68931.1"/>
    </source>
</evidence>
<accession>A0A2M7LLJ4</accession>